<dbReference type="Pfam" id="PF02627">
    <property type="entry name" value="CMD"/>
    <property type="match status" value="1"/>
</dbReference>
<dbReference type="Proteomes" id="UP000029643">
    <property type="component" value="Unassembled WGS sequence"/>
</dbReference>
<evidence type="ECO:0000256" key="2">
    <source>
        <dbReference type="ARBA" id="ARBA00022692"/>
    </source>
</evidence>
<dbReference type="SUPFAM" id="SSF69118">
    <property type="entry name" value="AhpD-like"/>
    <property type="match status" value="1"/>
</dbReference>
<dbReference type="GO" id="GO:0033281">
    <property type="term" value="C:TAT protein transport complex"/>
    <property type="evidence" value="ECO:0007669"/>
    <property type="project" value="TreeGrafter"/>
</dbReference>
<accession>A0A090X5C8</accession>
<feature type="transmembrane region" description="Helical" evidence="5">
    <location>
        <begin position="48"/>
        <end position="67"/>
    </location>
</feature>
<dbReference type="AlphaFoldDB" id="A0A090X5C8"/>
<dbReference type="Gene3D" id="1.20.1290.10">
    <property type="entry name" value="AhpD-like"/>
    <property type="match status" value="1"/>
</dbReference>
<dbReference type="Pfam" id="PF00902">
    <property type="entry name" value="TatC"/>
    <property type="match status" value="1"/>
</dbReference>
<evidence type="ECO:0000256" key="5">
    <source>
        <dbReference type="SAM" id="Phobius"/>
    </source>
</evidence>
<sequence>MVDNQIDISSYIALVRASALASGLIFELPIIIYFLTKIGLVTPEFLKTYRKYAMVIVLILSAIITPPDIASQVIVAIPIIILYQVSITISKIVIRNQKRKEKKMSESVKEFNDYRSKMNDKILGDNNKIIKRIFNLDTNAFAEGALDVKTKELLGLVASTVLRCDDCVKYHLETSYKIGLKKEEVVEALGIATLVGGTIVIPHLRRAYEFWDALEEDSKTQ</sequence>
<dbReference type="InterPro" id="IPR002033">
    <property type="entry name" value="TatC"/>
</dbReference>
<dbReference type="InterPro" id="IPR029032">
    <property type="entry name" value="AhpD-like"/>
</dbReference>
<dbReference type="InterPro" id="IPR004675">
    <property type="entry name" value="AhpD_core"/>
</dbReference>
<feature type="transmembrane region" description="Helical" evidence="5">
    <location>
        <begin position="73"/>
        <end position="94"/>
    </location>
</feature>
<dbReference type="EMBL" id="BBNU01000006">
    <property type="protein sequence ID" value="GAL79307.1"/>
    <property type="molecule type" value="Genomic_DNA"/>
</dbReference>
<dbReference type="GO" id="GO:0051920">
    <property type="term" value="F:peroxiredoxin activity"/>
    <property type="evidence" value="ECO:0007669"/>
    <property type="project" value="InterPro"/>
</dbReference>
<dbReference type="STRING" id="221126.SAMN04489722_106202"/>
<dbReference type="PANTHER" id="PTHR30371:SF0">
    <property type="entry name" value="SEC-INDEPENDENT PROTEIN TRANSLOCASE PROTEIN TATC, CHLOROPLASTIC-RELATED"/>
    <property type="match status" value="1"/>
</dbReference>
<comment type="caution">
    <text evidence="7">The sequence shown here is derived from an EMBL/GenBank/DDBJ whole genome shotgun (WGS) entry which is preliminary data.</text>
</comment>
<dbReference type="InterPro" id="IPR003779">
    <property type="entry name" value="CMD-like"/>
</dbReference>
<evidence type="ECO:0000313" key="7">
    <source>
        <dbReference type="EMBL" id="GAL79307.1"/>
    </source>
</evidence>
<feature type="domain" description="Carboxymuconolactone decarboxylase-like" evidence="6">
    <location>
        <begin position="131"/>
        <end position="207"/>
    </location>
</feature>
<dbReference type="GO" id="GO:0043953">
    <property type="term" value="P:protein transport by the Tat complex"/>
    <property type="evidence" value="ECO:0007669"/>
    <property type="project" value="TreeGrafter"/>
</dbReference>
<keyword evidence="2 5" id="KW-0812">Transmembrane</keyword>
<dbReference type="PANTHER" id="PTHR30371">
    <property type="entry name" value="SEC-INDEPENDENT PROTEIN TRANSLOCASE PROTEIN TATC"/>
    <property type="match status" value="1"/>
</dbReference>
<keyword evidence="4 5" id="KW-0472">Membrane</keyword>
<organism evidence="7 8">
    <name type="scientific">Algibacter lectus</name>
    <dbReference type="NCBI Taxonomy" id="221126"/>
    <lineage>
        <taxon>Bacteria</taxon>
        <taxon>Pseudomonadati</taxon>
        <taxon>Bacteroidota</taxon>
        <taxon>Flavobacteriia</taxon>
        <taxon>Flavobacteriales</taxon>
        <taxon>Flavobacteriaceae</taxon>
        <taxon>Algibacter</taxon>
    </lineage>
</organism>
<evidence type="ECO:0000313" key="8">
    <source>
        <dbReference type="Proteomes" id="UP000029643"/>
    </source>
</evidence>
<proteinExistence type="predicted"/>
<evidence type="ECO:0000259" key="6">
    <source>
        <dbReference type="Pfam" id="PF02627"/>
    </source>
</evidence>
<dbReference type="NCBIfam" id="TIGR00778">
    <property type="entry name" value="ahpD_dom"/>
    <property type="match status" value="1"/>
</dbReference>
<protein>
    <submittedName>
        <fullName evidence="7">Twin-arginine translocation protein TatC</fullName>
    </submittedName>
</protein>
<dbReference type="GO" id="GO:0009977">
    <property type="term" value="F:proton motive force dependent protein transmembrane transporter activity"/>
    <property type="evidence" value="ECO:0007669"/>
    <property type="project" value="TreeGrafter"/>
</dbReference>
<reference evidence="7 8" key="1">
    <citation type="journal article" date="2014" name="Genome Announc.">
        <title>Draft Genome Sequences of Marine Flavobacterium Algibacter lectus Strains SS8 and NR4.</title>
        <authorList>
            <person name="Takatani N."/>
            <person name="Nakanishi M."/>
            <person name="Meirelles P."/>
            <person name="Mino S."/>
            <person name="Suda W."/>
            <person name="Oshima K."/>
            <person name="Hattori M."/>
            <person name="Ohkuma M."/>
            <person name="Hosokawa M."/>
            <person name="Miyashita K."/>
            <person name="Thompson F.L."/>
            <person name="Niwa A."/>
            <person name="Sawabe T."/>
            <person name="Sawabe T."/>
        </authorList>
    </citation>
    <scope>NUCLEOTIDE SEQUENCE [LARGE SCALE GENOMIC DNA]</scope>
    <source>
        <strain evidence="8">JCM19274</strain>
    </source>
</reference>
<feature type="transmembrane region" description="Helical" evidence="5">
    <location>
        <begin position="12"/>
        <end position="36"/>
    </location>
</feature>
<evidence type="ECO:0000256" key="4">
    <source>
        <dbReference type="ARBA" id="ARBA00023136"/>
    </source>
</evidence>
<evidence type="ECO:0000256" key="1">
    <source>
        <dbReference type="ARBA" id="ARBA00004141"/>
    </source>
</evidence>
<keyword evidence="3 5" id="KW-1133">Transmembrane helix</keyword>
<gene>
    <name evidence="7" type="ORF">JCM19274_1815</name>
</gene>
<dbReference type="GO" id="GO:0065002">
    <property type="term" value="P:intracellular protein transmembrane transport"/>
    <property type="evidence" value="ECO:0007669"/>
    <property type="project" value="TreeGrafter"/>
</dbReference>
<name>A0A090X5C8_9FLAO</name>
<evidence type="ECO:0000256" key="3">
    <source>
        <dbReference type="ARBA" id="ARBA00022989"/>
    </source>
</evidence>
<comment type="subcellular location">
    <subcellularLocation>
        <location evidence="1">Membrane</location>
        <topology evidence="1">Multi-pass membrane protein</topology>
    </subcellularLocation>
</comment>